<reference evidence="3" key="1">
    <citation type="submission" date="2016-10" db="EMBL/GenBank/DDBJ databases">
        <authorList>
            <person name="Varghese N."/>
            <person name="Submissions S."/>
        </authorList>
    </citation>
    <scope>NUCLEOTIDE SEQUENCE [LARGE SCALE GENOMIC DNA]</scope>
    <source>
        <strain evidence="3">FP5</strain>
    </source>
</reference>
<name>A0A1I2RU72_9BACI</name>
<evidence type="ECO:0000256" key="1">
    <source>
        <dbReference type="SAM" id="MobiDB-lite"/>
    </source>
</evidence>
<organism evidence="2 3">
    <name type="scientific">Halobacillus alkaliphilus</name>
    <dbReference type="NCBI Taxonomy" id="396056"/>
    <lineage>
        <taxon>Bacteria</taxon>
        <taxon>Bacillati</taxon>
        <taxon>Bacillota</taxon>
        <taxon>Bacilli</taxon>
        <taxon>Bacillales</taxon>
        <taxon>Bacillaceae</taxon>
        <taxon>Halobacillus</taxon>
    </lineage>
</organism>
<dbReference type="EMBL" id="FOOG01000043">
    <property type="protein sequence ID" value="SFG44098.1"/>
    <property type="molecule type" value="Genomic_DNA"/>
</dbReference>
<evidence type="ECO:0000313" key="3">
    <source>
        <dbReference type="Proteomes" id="UP000198897"/>
    </source>
</evidence>
<evidence type="ECO:0000313" key="2">
    <source>
        <dbReference type="EMBL" id="SFG44098.1"/>
    </source>
</evidence>
<keyword evidence="3" id="KW-1185">Reference proteome</keyword>
<gene>
    <name evidence="2" type="ORF">SAMN05216353_14328</name>
</gene>
<feature type="region of interest" description="Disordered" evidence="1">
    <location>
        <begin position="1"/>
        <end position="37"/>
    </location>
</feature>
<proteinExistence type="predicted"/>
<dbReference type="Proteomes" id="UP000198897">
    <property type="component" value="Unassembled WGS sequence"/>
</dbReference>
<accession>A0A1I2RU72</accession>
<feature type="compositionally biased region" description="Polar residues" evidence="1">
    <location>
        <begin position="52"/>
        <end position="62"/>
    </location>
</feature>
<protein>
    <submittedName>
        <fullName evidence="2">Uncharacterized protein</fullName>
    </submittedName>
</protein>
<feature type="compositionally biased region" description="Basic and acidic residues" evidence="1">
    <location>
        <begin position="1"/>
        <end position="10"/>
    </location>
</feature>
<feature type="region of interest" description="Disordered" evidence="1">
    <location>
        <begin position="52"/>
        <end position="77"/>
    </location>
</feature>
<sequence>MRLPWEKDLGETPARSETTEEAHQFPHRKANYFPTNPCPHFSKGPNYLEFESSSNGSLSLKQHPSFGSVEDLKPSFL</sequence>
<dbReference type="AlphaFoldDB" id="A0A1I2RU72"/>